<evidence type="ECO:0000256" key="3">
    <source>
        <dbReference type="ARBA" id="ARBA00022630"/>
    </source>
</evidence>
<evidence type="ECO:0000313" key="11">
    <source>
        <dbReference type="Proteomes" id="UP001165042"/>
    </source>
</evidence>
<evidence type="ECO:0000256" key="2">
    <source>
        <dbReference type="ARBA" id="ARBA00009347"/>
    </source>
</evidence>
<dbReference type="InterPro" id="IPR009100">
    <property type="entry name" value="AcylCoA_DH/oxidase_NM_dom_sf"/>
</dbReference>
<dbReference type="InterPro" id="IPR009075">
    <property type="entry name" value="AcylCo_DH/oxidase_C"/>
</dbReference>
<feature type="domain" description="Acyl-CoA oxidase/dehydrogenase middle" evidence="8">
    <location>
        <begin position="122"/>
        <end position="217"/>
    </location>
</feature>
<dbReference type="InterPro" id="IPR006091">
    <property type="entry name" value="Acyl-CoA_Oxase/DH_mid-dom"/>
</dbReference>
<dbReference type="InterPro" id="IPR037069">
    <property type="entry name" value="AcylCoA_DH/ox_N_sf"/>
</dbReference>
<dbReference type="InterPro" id="IPR013786">
    <property type="entry name" value="AcylCoA_DH/ox_N"/>
</dbReference>
<evidence type="ECO:0000256" key="6">
    <source>
        <dbReference type="RuleBase" id="RU362125"/>
    </source>
</evidence>
<dbReference type="Gene3D" id="1.20.140.10">
    <property type="entry name" value="Butyryl-CoA Dehydrogenase, subunit A, domain 3"/>
    <property type="match status" value="1"/>
</dbReference>
<keyword evidence="11" id="KW-1185">Reference proteome</keyword>
<evidence type="ECO:0000259" key="9">
    <source>
        <dbReference type="Pfam" id="PF02771"/>
    </source>
</evidence>
<evidence type="ECO:0000256" key="1">
    <source>
        <dbReference type="ARBA" id="ARBA00001974"/>
    </source>
</evidence>
<dbReference type="SUPFAM" id="SSF56645">
    <property type="entry name" value="Acyl-CoA dehydrogenase NM domain-like"/>
    <property type="match status" value="1"/>
</dbReference>
<dbReference type="InterPro" id="IPR046373">
    <property type="entry name" value="Acyl-CoA_Oxase/DH_mid-dom_sf"/>
</dbReference>
<proteinExistence type="inferred from homology"/>
<dbReference type="Pfam" id="PF00441">
    <property type="entry name" value="Acyl-CoA_dh_1"/>
    <property type="match status" value="1"/>
</dbReference>
<comment type="similarity">
    <text evidence="2 6">Belongs to the acyl-CoA dehydrogenase family.</text>
</comment>
<evidence type="ECO:0000259" key="8">
    <source>
        <dbReference type="Pfam" id="PF02770"/>
    </source>
</evidence>
<dbReference type="Pfam" id="PF02770">
    <property type="entry name" value="Acyl-CoA_dh_M"/>
    <property type="match status" value="1"/>
</dbReference>
<evidence type="ECO:0000313" key="10">
    <source>
        <dbReference type="EMBL" id="GLW91187.1"/>
    </source>
</evidence>
<gene>
    <name evidence="10" type="ORF">Aglo03_20030</name>
</gene>
<dbReference type="Gene3D" id="2.40.110.10">
    <property type="entry name" value="Butyryl-CoA Dehydrogenase, subunit A, domain 2"/>
    <property type="match status" value="1"/>
</dbReference>
<keyword evidence="4 6" id="KW-0274">FAD</keyword>
<dbReference type="PANTHER" id="PTHR43884:SF12">
    <property type="entry name" value="ISOVALERYL-COA DEHYDROGENASE, MITOCHONDRIAL-RELATED"/>
    <property type="match status" value="1"/>
</dbReference>
<dbReference type="GO" id="GO:0003995">
    <property type="term" value="F:acyl-CoA dehydrogenase activity"/>
    <property type="evidence" value="ECO:0007669"/>
    <property type="project" value="TreeGrafter"/>
</dbReference>
<name>A0A9W6V7A9_9PSEU</name>
<dbReference type="GO" id="GO:0050660">
    <property type="term" value="F:flavin adenine dinucleotide binding"/>
    <property type="evidence" value="ECO:0007669"/>
    <property type="project" value="InterPro"/>
</dbReference>
<dbReference type="Proteomes" id="UP001165042">
    <property type="component" value="Unassembled WGS sequence"/>
</dbReference>
<keyword evidence="3 6" id="KW-0285">Flavoprotein</keyword>
<dbReference type="AlphaFoldDB" id="A0A9W6V7A9"/>
<dbReference type="SUPFAM" id="SSF47203">
    <property type="entry name" value="Acyl-CoA dehydrogenase C-terminal domain-like"/>
    <property type="match status" value="1"/>
</dbReference>
<reference evidence="10" key="1">
    <citation type="submission" date="2023-02" db="EMBL/GenBank/DDBJ databases">
        <title>Actinokineospora globicatena NBRC 15670.</title>
        <authorList>
            <person name="Ichikawa N."/>
            <person name="Sato H."/>
            <person name="Tonouchi N."/>
        </authorList>
    </citation>
    <scope>NUCLEOTIDE SEQUENCE</scope>
    <source>
        <strain evidence="10">NBRC 15670</strain>
    </source>
</reference>
<comment type="caution">
    <text evidence="10">The sequence shown here is derived from an EMBL/GenBank/DDBJ whole genome shotgun (WGS) entry which is preliminary data.</text>
</comment>
<sequence>MTDWNEDQKLFRKTIEELGPVLSDGHVEADRDGEFSRAKWATLAASGLFGLPFDEAFGGLGQDVPTTMYVLEGLGHANRDGGLSFSASTHLASTGTPLNRFGKPALKQRLLPAVCAGEIIGAHAITEPAHGSDAMGMQTTAVPDGDHYILNGSKAFVSNGPVADVVVVYARTGNPGTASGISAFLVERGTPGLSFGNPIEKMGLRSSPLCELFLDNVRVPAENLLGRPGNGFLVLDHVMKREILYGFAINLGEMQYRLEQATTYARERTQFGSPIGSFQAVQHRVVDMLIGTETARHWLYSTGRKLAQGKDVTTDVAITKLVVSEAALASALNTVSVFGGYGYMAEYGFEKDVRNAVAGTIYSGTTEIQKSRVAAMLGLG</sequence>
<dbReference type="InterPro" id="IPR036250">
    <property type="entry name" value="AcylCo_DH-like_C"/>
</dbReference>
<keyword evidence="5 6" id="KW-0560">Oxidoreductase</keyword>
<dbReference type="RefSeq" id="WP_285609743.1">
    <property type="nucleotide sequence ID" value="NZ_BSSD01000002.1"/>
</dbReference>
<organism evidence="10 11">
    <name type="scientific">Actinokineospora globicatena</name>
    <dbReference type="NCBI Taxonomy" id="103729"/>
    <lineage>
        <taxon>Bacteria</taxon>
        <taxon>Bacillati</taxon>
        <taxon>Actinomycetota</taxon>
        <taxon>Actinomycetes</taxon>
        <taxon>Pseudonocardiales</taxon>
        <taxon>Pseudonocardiaceae</taxon>
        <taxon>Actinokineospora</taxon>
    </lineage>
</organism>
<evidence type="ECO:0000256" key="5">
    <source>
        <dbReference type="ARBA" id="ARBA00023002"/>
    </source>
</evidence>
<feature type="domain" description="Acyl-CoA dehydrogenase/oxidase C-terminal" evidence="7">
    <location>
        <begin position="230"/>
        <end position="376"/>
    </location>
</feature>
<dbReference type="FunFam" id="2.40.110.10:FF:000001">
    <property type="entry name" value="Acyl-CoA dehydrogenase, mitochondrial"/>
    <property type="match status" value="1"/>
</dbReference>
<evidence type="ECO:0000256" key="4">
    <source>
        <dbReference type="ARBA" id="ARBA00022827"/>
    </source>
</evidence>
<dbReference type="Gene3D" id="1.10.540.10">
    <property type="entry name" value="Acyl-CoA dehydrogenase/oxidase, N-terminal domain"/>
    <property type="match status" value="1"/>
</dbReference>
<accession>A0A9W6V7A9</accession>
<protein>
    <submittedName>
        <fullName evidence="10">Acyl-CoA dehydrogenase</fullName>
    </submittedName>
</protein>
<dbReference type="PANTHER" id="PTHR43884">
    <property type="entry name" value="ACYL-COA DEHYDROGENASE"/>
    <property type="match status" value="1"/>
</dbReference>
<dbReference type="EMBL" id="BSSD01000002">
    <property type="protein sequence ID" value="GLW91187.1"/>
    <property type="molecule type" value="Genomic_DNA"/>
</dbReference>
<feature type="domain" description="Acyl-CoA dehydrogenase/oxidase N-terminal" evidence="9">
    <location>
        <begin position="6"/>
        <end position="118"/>
    </location>
</feature>
<dbReference type="Pfam" id="PF02771">
    <property type="entry name" value="Acyl-CoA_dh_N"/>
    <property type="match status" value="1"/>
</dbReference>
<evidence type="ECO:0000259" key="7">
    <source>
        <dbReference type="Pfam" id="PF00441"/>
    </source>
</evidence>
<comment type="cofactor">
    <cofactor evidence="1 6">
        <name>FAD</name>
        <dbReference type="ChEBI" id="CHEBI:57692"/>
    </cofactor>
</comment>